<gene>
    <name evidence="2" type="ORF">g.12101</name>
</gene>
<dbReference type="InterPro" id="IPR018631">
    <property type="entry name" value="AAA-ATPase-like_dom"/>
</dbReference>
<evidence type="ECO:0000313" key="2">
    <source>
        <dbReference type="EMBL" id="JAT19947.1"/>
    </source>
</evidence>
<proteinExistence type="predicted"/>
<reference evidence="2" key="1">
    <citation type="submission" date="2015-11" db="EMBL/GenBank/DDBJ databases">
        <title>De novo transcriptome assembly of four potential Pierce s Disease insect vectors from Arizona vineyards.</title>
        <authorList>
            <person name="Tassone E.E."/>
        </authorList>
    </citation>
    <scope>NUCLEOTIDE SEQUENCE</scope>
</reference>
<protein>
    <recommendedName>
        <fullName evidence="1">AAA-ATPase-like domain-containing protein</fullName>
    </recommendedName>
</protein>
<sequence length="452" mass="52154">LAARKPVFRFSTSDYRKILQTTGFVDKTLLIKTIIDKPGVSLITAPPKFGKSTNLDMLRKFFEIEVDNEGNSKTSANLTLEPVLDTNNYKLFVTNNLKITENKTLMEEHFGKTPVISADFKCLNVVKTFDEAVEFFKNVIHNAFKQHEYLLGSQFLSNHQQVFFERWWNDTSYKEMNKQHITHGLRLLSVYLYKHFSRKVFVTIDDHDSIIAQSMYDVKSAEKLRKIIALSTSMIGTVLKNNDIFVKGGLITGVSDIPLFGFSDLNSIVTYGFLKEHEFLNYYGFTQEEVKVLFEKPEFNLDPGEIKKAHEAYNGYQSVRGKKIYNMYSVLRFLKTGQVKTYWAKFASVKKLRGVFKIPAFKQYIDKLASGKTISIVITDKLTVEDVIDLRNLLLRPQVGINYWPAALFNFLFKLGYLTYMPQDQKQPSISVQQVTVKIPNSEVMEYVEKLR</sequence>
<dbReference type="Pfam" id="PF09820">
    <property type="entry name" value="AAA-ATPase_like"/>
    <property type="match status" value="1"/>
</dbReference>
<name>A0A1B6L8B4_9HEMI</name>
<dbReference type="EMBL" id="GEBQ01020030">
    <property type="protein sequence ID" value="JAT19947.1"/>
    <property type="molecule type" value="Transcribed_RNA"/>
</dbReference>
<accession>A0A1B6L8B4</accession>
<organism evidence="2">
    <name type="scientific">Graphocephala atropunctata</name>
    <dbReference type="NCBI Taxonomy" id="36148"/>
    <lineage>
        <taxon>Eukaryota</taxon>
        <taxon>Metazoa</taxon>
        <taxon>Ecdysozoa</taxon>
        <taxon>Arthropoda</taxon>
        <taxon>Hexapoda</taxon>
        <taxon>Insecta</taxon>
        <taxon>Pterygota</taxon>
        <taxon>Neoptera</taxon>
        <taxon>Paraneoptera</taxon>
        <taxon>Hemiptera</taxon>
        <taxon>Auchenorrhyncha</taxon>
        <taxon>Membracoidea</taxon>
        <taxon>Cicadellidae</taxon>
        <taxon>Cicadellinae</taxon>
        <taxon>Cicadellini</taxon>
        <taxon>Graphocephala</taxon>
    </lineage>
</organism>
<feature type="non-terminal residue" evidence="2">
    <location>
        <position position="1"/>
    </location>
</feature>
<dbReference type="PANTHER" id="PTHR34825:SF1">
    <property type="entry name" value="AAA-ATPASE-LIKE DOMAIN-CONTAINING PROTEIN"/>
    <property type="match status" value="1"/>
</dbReference>
<evidence type="ECO:0000259" key="1">
    <source>
        <dbReference type="Pfam" id="PF09820"/>
    </source>
</evidence>
<dbReference type="AlphaFoldDB" id="A0A1B6L8B4"/>
<feature type="domain" description="AAA-ATPase-like" evidence="1">
    <location>
        <begin position="12"/>
        <end position="257"/>
    </location>
</feature>
<dbReference type="PANTHER" id="PTHR34825">
    <property type="entry name" value="CONSERVED PROTEIN, WITH A WEAK D-GALACTARATE DEHYDRATASE/ALTRONATE HYDROLASE DOMAIN"/>
    <property type="match status" value="1"/>
</dbReference>